<dbReference type="Proteomes" id="UP000198287">
    <property type="component" value="Unassembled WGS sequence"/>
</dbReference>
<dbReference type="EMBL" id="LNIX01000034">
    <property type="protein sequence ID" value="OXA40320.1"/>
    <property type="molecule type" value="Genomic_DNA"/>
</dbReference>
<keyword evidence="1" id="KW-0863">Zinc-finger</keyword>
<organism evidence="3 4">
    <name type="scientific">Folsomia candida</name>
    <name type="common">Springtail</name>
    <dbReference type="NCBI Taxonomy" id="158441"/>
    <lineage>
        <taxon>Eukaryota</taxon>
        <taxon>Metazoa</taxon>
        <taxon>Ecdysozoa</taxon>
        <taxon>Arthropoda</taxon>
        <taxon>Hexapoda</taxon>
        <taxon>Collembola</taxon>
        <taxon>Entomobryomorpha</taxon>
        <taxon>Isotomoidea</taxon>
        <taxon>Isotomidae</taxon>
        <taxon>Proisotominae</taxon>
        <taxon>Folsomia</taxon>
    </lineage>
</organism>
<evidence type="ECO:0000259" key="2">
    <source>
        <dbReference type="PROSITE" id="PS50157"/>
    </source>
</evidence>
<dbReference type="AlphaFoldDB" id="A0A226D5H4"/>
<dbReference type="Pfam" id="PF00096">
    <property type="entry name" value="zf-C2H2"/>
    <property type="match status" value="1"/>
</dbReference>
<reference evidence="3 4" key="1">
    <citation type="submission" date="2015-12" db="EMBL/GenBank/DDBJ databases">
        <title>The genome of Folsomia candida.</title>
        <authorList>
            <person name="Faddeeva A."/>
            <person name="Derks M.F."/>
            <person name="Anvar Y."/>
            <person name="Smit S."/>
            <person name="Van Straalen N."/>
            <person name="Roelofs D."/>
        </authorList>
    </citation>
    <scope>NUCLEOTIDE SEQUENCE [LARGE SCALE GENOMIC DNA]</scope>
    <source>
        <strain evidence="3 4">VU population</strain>
        <tissue evidence="3">Whole body</tissue>
    </source>
</reference>
<dbReference type="Gene3D" id="3.30.160.60">
    <property type="entry name" value="Classic Zinc Finger"/>
    <property type="match status" value="1"/>
</dbReference>
<dbReference type="GO" id="GO:0008270">
    <property type="term" value="F:zinc ion binding"/>
    <property type="evidence" value="ECO:0007669"/>
    <property type="project" value="UniProtKB-KW"/>
</dbReference>
<name>A0A226D5H4_FOLCA</name>
<dbReference type="PROSITE" id="PS50157">
    <property type="entry name" value="ZINC_FINGER_C2H2_2"/>
    <property type="match status" value="1"/>
</dbReference>
<keyword evidence="1" id="KW-0862">Zinc</keyword>
<proteinExistence type="predicted"/>
<feature type="domain" description="C2H2-type" evidence="2">
    <location>
        <begin position="29"/>
        <end position="51"/>
    </location>
</feature>
<evidence type="ECO:0000256" key="1">
    <source>
        <dbReference type="PROSITE-ProRule" id="PRU00042"/>
    </source>
</evidence>
<sequence length="204" mass="23032">MSLEMGPIKRKKRGKLARLQNLDVPKLGYTCPICSQQFEDNELLINHVELHEEIWTSRDGGDLVTANKIMTLAQGYICPLCLREYTKNYRNLGKFKIHLQRGHPKPKPCLTCGISFWREFNLVNHSNVCCGKLDDEERHKSVRGICAVPTILSMCTTSNVSTEPSNPVQGEVPRSENTGQLEDFLHPEGSSVADSQTTQKVLYM</sequence>
<keyword evidence="1" id="KW-0479">Metal-binding</keyword>
<dbReference type="SUPFAM" id="SSF57667">
    <property type="entry name" value="beta-beta-alpha zinc fingers"/>
    <property type="match status" value="1"/>
</dbReference>
<gene>
    <name evidence="3" type="ORF">Fcan01_24934</name>
</gene>
<dbReference type="InterPro" id="IPR036236">
    <property type="entry name" value="Znf_C2H2_sf"/>
</dbReference>
<keyword evidence="4" id="KW-1185">Reference proteome</keyword>
<dbReference type="PROSITE" id="PS00028">
    <property type="entry name" value="ZINC_FINGER_C2H2_1"/>
    <property type="match status" value="1"/>
</dbReference>
<accession>A0A226D5H4</accession>
<protein>
    <submittedName>
        <fullName evidence="3">Zinc finger protein 13</fullName>
    </submittedName>
</protein>
<comment type="caution">
    <text evidence="3">The sequence shown here is derived from an EMBL/GenBank/DDBJ whole genome shotgun (WGS) entry which is preliminary data.</text>
</comment>
<evidence type="ECO:0000313" key="4">
    <source>
        <dbReference type="Proteomes" id="UP000198287"/>
    </source>
</evidence>
<dbReference type="SMART" id="SM00355">
    <property type="entry name" value="ZnF_C2H2"/>
    <property type="match status" value="2"/>
</dbReference>
<dbReference type="InterPro" id="IPR013087">
    <property type="entry name" value="Znf_C2H2_type"/>
</dbReference>
<evidence type="ECO:0000313" key="3">
    <source>
        <dbReference type="EMBL" id="OXA40320.1"/>
    </source>
</evidence>